<dbReference type="EMBL" id="BTSY01000003">
    <property type="protein sequence ID" value="GMT18784.1"/>
    <property type="molecule type" value="Genomic_DNA"/>
</dbReference>
<feature type="transmembrane region" description="Helical" evidence="24">
    <location>
        <begin position="155"/>
        <end position="173"/>
    </location>
</feature>
<evidence type="ECO:0000256" key="17">
    <source>
        <dbReference type="ARBA" id="ARBA00023214"/>
    </source>
</evidence>
<feature type="domain" description="SLC12A transporter C-terminal" evidence="26">
    <location>
        <begin position="507"/>
        <end position="633"/>
    </location>
</feature>
<evidence type="ECO:0000256" key="5">
    <source>
        <dbReference type="ARBA" id="ARBA00022692"/>
    </source>
</evidence>
<feature type="transmembrane region" description="Helical" evidence="24">
    <location>
        <begin position="12"/>
        <end position="30"/>
    </location>
</feature>
<feature type="transmembrane region" description="Helical" evidence="24">
    <location>
        <begin position="81"/>
        <end position="102"/>
    </location>
</feature>
<dbReference type="GO" id="GO:0055075">
    <property type="term" value="P:potassium ion homeostasis"/>
    <property type="evidence" value="ECO:0007669"/>
    <property type="project" value="TreeGrafter"/>
</dbReference>
<dbReference type="GO" id="GO:0055064">
    <property type="term" value="P:chloride ion homeostasis"/>
    <property type="evidence" value="ECO:0007669"/>
    <property type="project" value="TreeGrafter"/>
</dbReference>
<dbReference type="GO" id="GO:0008511">
    <property type="term" value="F:sodium:potassium:chloride symporter activity"/>
    <property type="evidence" value="ECO:0007669"/>
    <property type="project" value="TreeGrafter"/>
</dbReference>
<evidence type="ECO:0000256" key="23">
    <source>
        <dbReference type="ARBA" id="ARBA00077939"/>
    </source>
</evidence>
<evidence type="ECO:0000259" key="25">
    <source>
        <dbReference type="Pfam" id="PF00324"/>
    </source>
</evidence>
<dbReference type="InterPro" id="IPR004841">
    <property type="entry name" value="AA-permease/SLC12A_dom"/>
</dbReference>
<evidence type="ECO:0000256" key="11">
    <source>
        <dbReference type="ARBA" id="ARBA00023053"/>
    </source>
</evidence>
<evidence type="ECO:0000256" key="10">
    <source>
        <dbReference type="ARBA" id="ARBA00022989"/>
    </source>
</evidence>
<feature type="transmembrane region" description="Helical" evidence="24">
    <location>
        <begin position="129"/>
        <end position="148"/>
    </location>
</feature>
<evidence type="ECO:0000256" key="2">
    <source>
        <dbReference type="ARBA" id="ARBA00022448"/>
    </source>
</evidence>
<feature type="transmembrane region" description="Helical" evidence="24">
    <location>
        <begin position="361"/>
        <end position="382"/>
    </location>
</feature>
<evidence type="ECO:0000256" key="3">
    <source>
        <dbReference type="ARBA" id="ARBA00022475"/>
    </source>
</evidence>
<proteinExistence type="predicted"/>
<dbReference type="GO" id="GO:1990573">
    <property type="term" value="P:potassium ion import across plasma membrane"/>
    <property type="evidence" value="ECO:0007669"/>
    <property type="project" value="TreeGrafter"/>
</dbReference>
<organism evidence="27 28">
    <name type="scientific">Pristionchus fissidentatus</name>
    <dbReference type="NCBI Taxonomy" id="1538716"/>
    <lineage>
        <taxon>Eukaryota</taxon>
        <taxon>Metazoa</taxon>
        <taxon>Ecdysozoa</taxon>
        <taxon>Nematoda</taxon>
        <taxon>Chromadorea</taxon>
        <taxon>Rhabditida</taxon>
        <taxon>Rhabditina</taxon>
        <taxon>Diplogasteromorpha</taxon>
        <taxon>Diplogasteroidea</taxon>
        <taxon>Neodiplogasteridae</taxon>
        <taxon>Pristionchus</taxon>
    </lineage>
</organism>
<evidence type="ECO:0000256" key="15">
    <source>
        <dbReference type="ARBA" id="ARBA00023180"/>
    </source>
</evidence>
<feature type="non-terminal residue" evidence="27">
    <location>
        <position position="1"/>
    </location>
</feature>
<dbReference type="GO" id="GO:0016324">
    <property type="term" value="C:apical plasma membrane"/>
    <property type="evidence" value="ECO:0007669"/>
    <property type="project" value="UniProtKB-SubCell"/>
</dbReference>
<evidence type="ECO:0000256" key="24">
    <source>
        <dbReference type="SAM" id="Phobius"/>
    </source>
</evidence>
<keyword evidence="8" id="KW-0832">Ubl conjugation</keyword>
<reference evidence="27" key="1">
    <citation type="submission" date="2023-10" db="EMBL/GenBank/DDBJ databases">
        <title>Genome assembly of Pristionchus species.</title>
        <authorList>
            <person name="Yoshida K."/>
            <person name="Sommer R.J."/>
        </authorList>
    </citation>
    <scope>NUCLEOTIDE SEQUENCE</scope>
    <source>
        <strain evidence="27">RS5133</strain>
    </source>
</reference>
<keyword evidence="14" id="KW-1015">Disulfide bond</keyword>
<keyword evidence="10 24" id="KW-1133">Transmembrane helix</keyword>
<evidence type="ECO:0000256" key="7">
    <source>
        <dbReference type="ARBA" id="ARBA00022840"/>
    </source>
</evidence>
<comment type="subcellular location">
    <subcellularLocation>
        <location evidence="1">Apical cell membrane</location>
        <topology evidence="1">Multi-pass membrane protein</topology>
    </subcellularLocation>
</comment>
<comment type="function">
    <text evidence="19">Electroneutral sodium and chloride ion cotransporter, which acts as a key mediator of sodium and chloride reabsorption in kidney distal convoluted tubules. Also acts as a receptor for the pro-inflammatory cytokine IL18, thereby contributing to IL18-induced cytokine production, including IFNG, IL6, IL18 and CCL2. May act either independently of IL18R1, or in a complex with IL18R1.</text>
</comment>
<sequence>KFGWIEGVFIRCMQNIIGVILFVRISWVVAHCGMLLGSLLICVASAVTLITALSLSAICTNGEVKGGGLYYLISRTLGPEFGGSIGIMFAFGNAASGALYLVGMAETIVEVMKTNGIEFLDGRINATRVVGLGVGLLVIIVILIGISFESLLQKVMLVPLTVSFFGFLVGSILPPTTQQAVIGMTGWKLGTISDNLWPRFAKGETFFTVFAVYFPAATGIMAGANISGDLKNPQSAIPKGTVLAILVSTMIYLITLVVMGSTFVRHADGEGNHTSIPFSNLPCAVDSSCEFGSYNFYQVMSTVSIWSPLVIIGIIAATSASALASMVSAPKILQAVCNDKLFPYLDKLGKGYGKDGAPRRAYVIAFGITLLGVAIGDLNAIAPIISNFFLAAYALVNYSCFDASFAGNAGFRPAFKYYSMYLSLFGAIICVVIMFTMSWVTALITFVVFLLIFGFLKYRKPDVNWGSSMHANHYKRTLKLMHKIHREDDHVKNYRPQILVLSDVRRRDLTVFAHSITRGSSLLIHATIEDSSPTSRVYASNRESTEKESNWMRYEGIKAFPLTISSSDGLAKAALSLFQSVGIGKVTPNIVLLPFKNGWNEGDVTEKSLKAINEYFAVIQSAFDKLYGVTILR</sequence>
<keyword evidence="3" id="KW-1003">Cell membrane</keyword>
<dbReference type="PANTHER" id="PTHR11827">
    <property type="entry name" value="SOLUTE CARRIER FAMILY 12, CATION COTRANSPORTERS"/>
    <property type="match status" value="1"/>
</dbReference>
<evidence type="ECO:0000313" key="27">
    <source>
        <dbReference type="EMBL" id="GMT18784.1"/>
    </source>
</evidence>
<feature type="transmembrane region" description="Helical" evidence="24">
    <location>
        <begin position="240"/>
        <end position="264"/>
    </location>
</feature>
<dbReference type="InterPro" id="IPR018491">
    <property type="entry name" value="SLC12_C"/>
</dbReference>
<keyword evidence="17" id="KW-0868">Chloride</keyword>
<evidence type="ECO:0000256" key="4">
    <source>
        <dbReference type="ARBA" id="ARBA00022553"/>
    </source>
</evidence>
<evidence type="ECO:0000256" key="6">
    <source>
        <dbReference type="ARBA" id="ARBA00022741"/>
    </source>
</evidence>
<comment type="subunit">
    <text evidence="20">Homodimer; adopts a domain-swap conformation at the scissor helices connecting the transmembrane domain and C-terminal domain. Interacts with KLHL3. Interacts with IL18R1; this interaction is increased by IL18 treatment.</text>
</comment>
<evidence type="ECO:0000256" key="18">
    <source>
        <dbReference type="ARBA" id="ARBA00050884"/>
    </source>
</evidence>
<evidence type="ECO:0000256" key="8">
    <source>
        <dbReference type="ARBA" id="ARBA00022843"/>
    </source>
</evidence>
<dbReference type="FunFam" id="1.20.1740.10:FF:000018">
    <property type="entry name" value="solute carrier family 12 member 3 isoform X2"/>
    <property type="match status" value="1"/>
</dbReference>
<dbReference type="PANTHER" id="PTHR11827:SF103">
    <property type="entry name" value="SODIUM CHLORIDE COTRANSPORTER 69, ISOFORM E"/>
    <property type="match status" value="1"/>
</dbReference>
<dbReference type="GO" id="GO:0055078">
    <property type="term" value="P:sodium ion homeostasis"/>
    <property type="evidence" value="ECO:0007669"/>
    <property type="project" value="TreeGrafter"/>
</dbReference>
<feature type="transmembrane region" description="Helical" evidence="24">
    <location>
        <begin position="388"/>
        <end position="406"/>
    </location>
</feature>
<evidence type="ECO:0000256" key="19">
    <source>
        <dbReference type="ARBA" id="ARBA00056815"/>
    </source>
</evidence>
<comment type="catalytic activity">
    <reaction evidence="18">
        <text>chloride(out) + Na(+)(out) = chloride(in) + Na(+)(in)</text>
        <dbReference type="Rhea" id="RHEA:73887"/>
        <dbReference type="ChEBI" id="CHEBI:17996"/>
        <dbReference type="ChEBI" id="CHEBI:29101"/>
    </reaction>
</comment>
<evidence type="ECO:0000256" key="1">
    <source>
        <dbReference type="ARBA" id="ARBA00004424"/>
    </source>
</evidence>
<evidence type="ECO:0000256" key="14">
    <source>
        <dbReference type="ARBA" id="ARBA00023157"/>
    </source>
</evidence>
<dbReference type="Proteomes" id="UP001432322">
    <property type="component" value="Unassembled WGS sequence"/>
</dbReference>
<evidence type="ECO:0000256" key="20">
    <source>
        <dbReference type="ARBA" id="ARBA00063035"/>
    </source>
</evidence>
<feature type="non-terminal residue" evidence="27">
    <location>
        <position position="633"/>
    </location>
</feature>
<keyword evidence="12" id="KW-0406">Ion transport</keyword>
<feature type="transmembrane region" description="Helical" evidence="24">
    <location>
        <begin position="36"/>
        <end position="60"/>
    </location>
</feature>
<dbReference type="AlphaFoldDB" id="A0AAV5VH35"/>
<evidence type="ECO:0000259" key="26">
    <source>
        <dbReference type="Pfam" id="PF03522"/>
    </source>
</evidence>
<gene>
    <name evidence="27" type="ORF">PFISCL1PPCAC_10081</name>
</gene>
<evidence type="ECO:0000256" key="21">
    <source>
        <dbReference type="ARBA" id="ARBA00073714"/>
    </source>
</evidence>
<feature type="transmembrane region" description="Helical" evidence="24">
    <location>
        <begin position="441"/>
        <end position="458"/>
    </location>
</feature>
<keyword evidence="2" id="KW-0813">Transport</keyword>
<dbReference type="GO" id="GO:0006884">
    <property type="term" value="P:cell volume homeostasis"/>
    <property type="evidence" value="ECO:0007669"/>
    <property type="project" value="TreeGrafter"/>
</dbReference>
<keyword evidence="7" id="KW-0067">ATP-binding</keyword>
<feature type="transmembrane region" description="Helical" evidence="24">
    <location>
        <begin position="418"/>
        <end position="435"/>
    </location>
</feature>
<accession>A0AAV5VH35</accession>
<dbReference type="Pfam" id="PF00324">
    <property type="entry name" value="AA_permease"/>
    <property type="match status" value="1"/>
</dbReference>
<keyword evidence="6" id="KW-0547">Nucleotide-binding</keyword>
<evidence type="ECO:0000256" key="16">
    <source>
        <dbReference type="ARBA" id="ARBA00023201"/>
    </source>
</evidence>
<evidence type="ECO:0000256" key="12">
    <source>
        <dbReference type="ARBA" id="ARBA00023065"/>
    </source>
</evidence>
<feature type="domain" description="Amino acid permease/ SLC12A" evidence="25">
    <location>
        <begin position="7"/>
        <end position="499"/>
    </location>
</feature>
<evidence type="ECO:0000256" key="22">
    <source>
        <dbReference type="ARBA" id="ARBA00076232"/>
    </source>
</evidence>
<keyword evidence="16" id="KW-0739">Sodium transport</keyword>
<keyword evidence="15" id="KW-0325">Glycoprotein</keyword>
<keyword evidence="4" id="KW-0597">Phosphoprotein</keyword>
<keyword evidence="13 24" id="KW-0472">Membrane</keyword>
<feature type="transmembrane region" description="Helical" evidence="24">
    <location>
        <begin position="305"/>
        <end position="324"/>
    </location>
</feature>
<evidence type="ECO:0000256" key="13">
    <source>
        <dbReference type="ARBA" id="ARBA00023136"/>
    </source>
</evidence>
<dbReference type="Gene3D" id="1.20.1740.10">
    <property type="entry name" value="Amino acid/polyamine transporter I"/>
    <property type="match status" value="1"/>
</dbReference>
<name>A0AAV5VH35_9BILA</name>
<evidence type="ECO:0000313" key="28">
    <source>
        <dbReference type="Proteomes" id="UP001432322"/>
    </source>
</evidence>
<dbReference type="InterPro" id="IPR004842">
    <property type="entry name" value="SLC12A_fam"/>
</dbReference>
<evidence type="ECO:0000256" key="9">
    <source>
        <dbReference type="ARBA" id="ARBA00022847"/>
    </source>
</evidence>
<keyword evidence="5 24" id="KW-0812">Transmembrane</keyword>
<feature type="transmembrane region" description="Helical" evidence="24">
    <location>
        <begin position="206"/>
        <end position="228"/>
    </location>
</feature>
<keyword evidence="11" id="KW-0915">Sodium</keyword>
<dbReference type="GO" id="GO:0005524">
    <property type="term" value="F:ATP binding"/>
    <property type="evidence" value="ECO:0007669"/>
    <property type="project" value="UniProtKB-KW"/>
</dbReference>
<keyword evidence="9" id="KW-0769">Symport</keyword>
<comment type="caution">
    <text evidence="27">The sequence shown here is derived from an EMBL/GenBank/DDBJ whole genome shotgun (WGS) entry which is preliminary data.</text>
</comment>
<keyword evidence="28" id="KW-1185">Reference proteome</keyword>
<protein>
    <recommendedName>
        <fullName evidence="21">Solute carrier family 12 member 3</fullName>
    </recommendedName>
    <alternativeName>
        <fullName evidence="22">Na-Cl symporter</fullName>
    </alternativeName>
    <alternativeName>
        <fullName evidence="23">Thiazide-sensitive sodium-chloride cotransporter</fullName>
    </alternativeName>
</protein>
<dbReference type="Pfam" id="PF03522">
    <property type="entry name" value="SLC12"/>
    <property type="match status" value="1"/>
</dbReference>